<sequence>MQINMMCARREFKNAQQRFDHMTKVIKSYLNREDPIRKESLPYIQERKGNPFGAMLNMSSYLDGNMAGAWIFNKDLQTFKKLAYVYSKLSILKSIESSNPIPFFFRSDYNNVKEPMFHMLMSDSTEIRDFLIRNIEELANDTEDLEDEYDLNRQMIYNTLLMLEGKQLERLKQRSQKVIDAPTPKIKQFAKELELRKYDFQFYLAFAEQDVDGMKKALEPFFIKKIAQHAAKHTLVYYDFYLQPQVVIYAKLASMHGCDLGIDHEIAPKELIQYEPLPEEEYQDIVDFMKPYKFSYPYSYLQYWINYYLRKTDQLFPI</sequence>
<feature type="coiled-coil region" evidence="1">
    <location>
        <begin position="128"/>
        <end position="155"/>
    </location>
</feature>
<proteinExistence type="predicted"/>
<reference evidence="2 3" key="1">
    <citation type="journal article" date="2015" name="Int. J. Syst. Evol. Microbiol.">
        <title>Acinetobacter equi sp. nov. isolated from horse faeces.</title>
        <authorList>
            <person name="Poppel M.T."/>
            <person name="Skiebe E."/>
            <person name="Laue M."/>
            <person name="Bergmann H."/>
            <person name="Ebersberger I."/>
            <person name="Garn T."/>
            <person name="Fruth A."/>
            <person name="Baumgardt S."/>
            <person name="Busse H.J."/>
            <person name="Wilharm G."/>
        </authorList>
    </citation>
    <scope>NUCLEOTIDE SEQUENCE [LARGE SCALE GENOMIC DNA]</scope>
    <source>
        <strain evidence="2 3">114</strain>
    </source>
</reference>
<evidence type="ECO:0000313" key="3">
    <source>
        <dbReference type="Proteomes" id="UP000064939"/>
    </source>
</evidence>
<dbReference type="OrthoDB" id="8605640at2"/>
<dbReference type="KEGG" id="aei:AOY20_12270"/>
<dbReference type="Pfam" id="PF15575">
    <property type="entry name" value="Imm49"/>
    <property type="match status" value="1"/>
</dbReference>
<dbReference type="AlphaFoldDB" id="A0A0N9W3I2"/>
<keyword evidence="3" id="KW-1185">Reference proteome</keyword>
<organism evidence="2 3">
    <name type="scientific">Acinetobacter equi</name>
    <dbReference type="NCBI Taxonomy" id="1324350"/>
    <lineage>
        <taxon>Bacteria</taxon>
        <taxon>Pseudomonadati</taxon>
        <taxon>Pseudomonadota</taxon>
        <taxon>Gammaproteobacteria</taxon>
        <taxon>Moraxellales</taxon>
        <taxon>Moraxellaceae</taxon>
        <taxon>Acinetobacter</taxon>
    </lineage>
</organism>
<dbReference type="Proteomes" id="UP000064939">
    <property type="component" value="Chromosome"/>
</dbReference>
<keyword evidence="1" id="KW-0175">Coiled coil</keyword>
<evidence type="ECO:0000313" key="2">
    <source>
        <dbReference type="EMBL" id="ALH96250.1"/>
    </source>
</evidence>
<protein>
    <submittedName>
        <fullName evidence="2">RNA polymerase subunit sigma</fullName>
    </submittedName>
</protein>
<dbReference type="InterPro" id="IPR029074">
    <property type="entry name" value="Imm49"/>
</dbReference>
<name>A0A0N9W3I2_9GAMM</name>
<accession>A0A0N9W3I2</accession>
<gene>
    <name evidence="2" type="ORF">AOY20_12270</name>
</gene>
<evidence type="ECO:0000256" key="1">
    <source>
        <dbReference type="SAM" id="Coils"/>
    </source>
</evidence>
<dbReference type="RefSeq" id="WP_054582133.1">
    <property type="nucleotide sequence ID" value="NZ_CP012808.1"/>
</dbReference>
<dbReference type="EMBL" id="CP012808">
    <property type="protein sequence ID" value="ALH96250.1"/>
    <property type="molecule type" value="Genomic_DNA"/>
</dbReference>